<dbReference type="Gene3D" id="1.10.10.410">
    <property type="match status" value="1"/>
</dbReference>
<evidence type="ECO:0000313" key="13">
    <source>
        <dbReference type="EMBL" id="QDU34690.1"/>
    </source>
</evidence>
<feature type="domain" description="Asn/Gln amidotransferase" evidence="12">
    <location>
        <begin position="352"/>
        <end position="501"/>
    </location>
</feature>
<proteinExistence type="inferred from homology"/>
<dbReference type="InterPro" id="IPR003789">
    <property type="entry name" value="Asn/Gln_tRNA_amidoTrase-B-like"/>
</dbReference>
<reference evidence="13 14" key="1">
    <citation type="submission" date="2019-02" db="EMBL/GenBank/DDBJ databases">
        <title>Deep-cultivation of Planctomycetes and their phenomic and genomic characterization uncovers novel biology.</title>
        <authorList>
            <person name="Wiegand S."/>
            <person name="Jogler M."/>
            <person name="Boedeker C."/>
            <person name="Pinto D."/>
            <person name="Vollmers J."/>
            <person name="Rivas-Marin E."/>
            <person name="Kohn T."/>
            <person name="Peeters S.H."/>
            <person name="Heuer A."/>
            <person name="Rast P."/>
            <person name="Oberbeckmann S."/>
            <person name="Bunk B."/>
            <person name="Jeske O."/>
            <person name="Meyerdierks A."/>
            <person name="Storesund J.E."/>
            <person name="Kallscheuer N."/>
            <person name="Luecker S."/>
            <person name="Lage O.M."/>
            <person name="Pohl T."/>
            <person name="Merkel B.J."/>
            <person name="Hornburger P."/>
            <person name="Mueller R.-W."/>
            <person name="Bruemmer F."/>
            <person name="Labrenz M."/>
            <person name="Spormann A.M."/>
            <person name="Op den Camp H."/>
            <person name="Overmann J."/>
            <person name="Amann R."/>
            <person name="Jetten M.S.M."/>
            <person name="Mascher T."/>
            <person name="Medema M.H."/>
            <person name="Devos D.P."/>
            <person name="Kaster A.-K."/>
            <person name="Ovreas L."/>
            <person name="Rohde M."/>
            <person name="Galperin M.Y."/>
            <person name="Jogler C."/>
        </authorList>
    </citation>
    <scope>NUCLEOTIDE SEQUENCE [LARGE SCALE GENOMIC DNA]</scope>
    <source>
        <strain evidence="13 14">KS4</strain>
    </source>
</reference>
<dbReference type="InterPro" id="IPR006075">
    <property type="entry name" value="Asn/Gln-tRNA_Trfase_suB/E_cat"/>
</dbReference>
<name>A0A517YWU8_9BACT</name>
<evidence type="ECO:0000256" key="8">
    <source>
        <dbReference type="ARBA" id="ARBA00024799"/>
    </source>
</evidence>
<comment type="subunit">
    <text evidence="2 11">Heterotrimer of A, B and C subunits.</text>
</comment>
<dbReference type="PANTHER" id="PTHR11659">
    <property type="entry name" value="GLUTAMYL-TRNA GLN AMIDOTRANSFERASE SUBUNIT B MITOCHONDRIAL AND PROKARYOTIC PET112-RELATED"/>
    <property type="match status" value="1"/>
</dbReference>
<keyword evidence="5 11" id="KW-0547">Nucleotide-binding</keyword>
<dbReference type="NCBIfam" id="TIGR00133">
    <property type="entry name" value="gatB"/>
    <property type="match status" value="1"/>
</dbReference>
<evidence type="ECO:0000256" key="5">
    <source>
        <dbReference type="ARBA" id="ARBA00022741"/>
    </source>
</evidence>
<dbReference type="Gene3D" id="1.10.150.380">
    <property type="entry name" value="GatB domain, N-terminal subdomain"/>
    <property type="match status" value="1"/>
</dbReference>
<comment type="similarity">
    <text evidence="1 11">Belongs to the GatB/GatE family. GatB subfamily.</text>
</comment>
<evidence type="ECO:0000256" key="9">
    <source>
        <dbReference type="ARBA" id="ARBA00047380"/>
    </source>
</evidence>
<dbReference type="InterPro" id="IPR042114">
    <property type="entry name" value="GatB_C_1"/>
</dbReference>
<dbReference type="InterPro" id="IPR017959">
    <property type="entry name" value="Asn/Gln-tRNA_amidoTrfase_suB/E"/>
</dbReference>
<dbReference type="HAMAP" id="MF_00121">
    <property type="entry name" value="GatB"/>
    <property type="match status" value="1"/>
</dbReference>
<keyword evidence="4 11" id="KW-0436">Ligase</keyword>
<comment type="catalytic activity">
    <reaction evidence="10 11">
        <text>L-glutamyl-tRNA(Gln) + L-glutamine + ATP + H2O = L-glutaminyl-tRNA(Gln) + L-glutamate + ADP + phosphate + H(+)</text>
        <dbReference type="Rhea" id="RHEA:17521"/>
        <dbReference type="Rhea" id="RHEA-COMP:9681"/>
        <dbReference type="Rhea" id="RHEA-COMP:9684"/>
        <dbReference type="ChEBI" id="CHEBI:15377"/>
        <dbReference type="ChEBI" id="CHEBI:15378"/>
        <dbReference type="ChEBI" id="CHEBI:29985"/>
        <dbReference type="ChEBI" id="CHEBI:30616"/>
        <dbReference type="ChEBI" id="CHEBI:43474"/>
        <dbReference type="ChEBI" id="CHEBI:58359"/>
        <dbReference type="ChEBI" id="CHEBI:78520"/>
        <dbReference type="ChEBI" id="CHEBI:78521"/>
        <dbReference type="ChEBI" id="CHEBI:456216"/>
    </reaction>
</comment>
<dbReference type="OrthoDB" id="9804078at2"/>
<dbReference type="SUPFAM" id="SSF55931">
    <property type="entry name" value="Glutamine synthetase/guanido kinase"/>
    <property type="match status" value="1"/>
</dbReference>
<evidence type="ECO:0000256" key="1">
    <source>
        <dbReference type="ARBA" id="ARBA00005306"/>
    </source>
</evidence>
<dbReference type="InterPro" id="IPR014746">
    <property type="entry name" value="Gln_synth/guanido_kin_cat_dom"/>
</dbReference>
<dbReference type="AlphaFoldDB" id="A0A517YWU8"/>
<dbReference type="InterPro" id="IPR023168">
    <property type="entry name" value="GatB_Yqey_C_2"/>
</dbReference>
<dbReference type="Proteomes" id="UP000317369">
    <property type="component" value="Chromosome"/>
</dbReference>
<comment type="catalytic activity">
    <reaction evidence="9 11">
        <text>L-aspartyl-tRNA(Asn) + L-glutamine + ATP + H2O = L-asparaginyl-tRNA(Asn) + L-glutamate + ADP + phosphate + 2 H(+)</text>
        <dbReference type="Rhea" id="RHEA:14513"/>
        <dbReference type="Rhea" id="RHEA-COMP:9674"/>
        <dbReference type="Rhea" id="RHEA-COMP:9677"/>
        <dbReference type="ChEBI" id="CHEBI:15377"/>
        <dbReference type="ChEBI" id="CHEBI:15378"/>
        <dbReference type="ChEBI" id="CHEBI:29985"/>
        <dbReference type="ChEBI" id="CHEBI:30616"/>
        <dbReference type="ChEBI" id="CHEBI:43474"/>
        <dbReference type="ChEBI" id="CHEBI:58359"/>
        <dbReference type="ChEBI" id="CHEBI:78515"/>
        <dbReference type="ChEBI" id="CHEBI:78516"/>
        <dbReference type="ChEBI" id="CHEBI:456216"/>
    </reaction>
</comment>
<evidence type="ECO:0000259" key="12">
    <source>
        <dbReference type="SMART" id="SM00845"/>
    </source>
</evidence>
<dbReference type="PROSITE" id="PS01234">
    <property type="entry name" value="GATB"/>
    <property type="match status" value="1"/>
</dbReference>
<dbReference type="SUPFAM" id="SSF89095">
    <property type="entry name" value="GatB/YqeY motif"/>
    <property type="match status" value="1"/>
</dbReference>
<keyword evidence="14" id="KW-1185">Reference proteome</keyword>
<gene>
    <name evidence="11 13" type="primary">gatB</name>
    <name evidence="13" type="ORF">KS4_27640</name>
</gene>
<dbReference type="InterPro" id="IPR004413">
    <property type="entry name" value="GatB"/>
</dbReference>
<dbReference type="InterPro" id="IPR017958">
    <property type="entry name" value="Gln-tRNA_amidoTrfase_suB_CS"/>
</dbReference>
<dbReference type="FunFam" id="1.10.10.410:FF:000001">
    <property type="entry name" value="Aspartyl/glutamyl-tRNA(Asn/Gln) amidotransferase subunit B"/>
    <property type="match status" value="1"/>
</dbReference>
<dbReference type="PANTHER" id="PTHR11659:SF0">
    <property type="entry name" value="GLUTAMYL-TRNA(GLN) AMIDOTRANSFERASE SUBUNIT B, MITOCHONDRIAL"/>
    <property type="match status" value="1"/>
</dbReference>
<dbReference type="NCBIfam" id="NF004014">
    <property type="entry name" value="PRK05477.1-4"/>
    <property type="match status" value="1"/>
</dbReference>
<evidence type="ECO:0000313" key="14">
    <source>
        <dbReference type="Proteomes" id="UP000317369"/>
    </source>
</evidence>
<evidence type="ECO:0000256" key="4">
    <source>
        <dbReference type="ARBA" id="ARBA00022598"/>
    </source>
</evidence>
<protein>
    <recommendedName>
        <fullName evidence="3 11">Aspartyl/glutamyl-tRNA(Asn/Gln) amidotransferase subunit B</fullName>
        <shortName evidence="11">Asp/Glu-ADT subunit B</shortName>
        <ecNumber evidence="11">6.3.5.-</ecNumber>
    </recommendedName>
</protein>
<sequence>MSETTGLKAKLKVGMEIHVELATRSKMWTAAPNVAHPDFFDAEPNTLLSPVVIGMPGTLPVMNKEAVQMSIKVGLALGCEIAKKCKWDRKSYYYPDLPKNYQISQYDQPICGEGEIDIPLTDDPNGPAKTIRITRAHLEEDAGKLAHEGPGGIQMDHSIVDLNRAGTPLLEIVTEPDFSSADEAVTFGQMLRDICRHLGVSEGIMQKGHMRFEPNINVEIEKDGKTFKTPIVEIKNLNSFRAVHGAITHEYDRQIEEWLENGIVMGARAKTTRGWDDVKGVTVLQRTKEDADEYRYFPDPDLVDLIVDEQWLVELGKEVTELPFIKLQRYMGEYKLGEKDARALVDEPATTRYYEKALELGMEPKRAATLLLNYGLKRANEAGVRIDEIGITPEQVVGIEALLKADKIGSSAADELFGYCCESDDTPEKLANTHGLIQVSDTSALEGFVDEVLANDRNAKIVADIEGGKDAAIGALIGQIMKLSKGQANPKMIREIIIAKVRS</sequence>
<keyword evidence="6 11" id="KW-0067">ATP-binding</keyword>
<evidence type="ECO:0000256" key="2">
    <source>
        <dbReference type="ARBA" id="ARBA00011123"/>
    </source>
</evidence>
<dbReference type="NCBIfam" id="NF004012">
    <property type="entry name" value="PRK05477.1-2"/>
    <property type="match status" value="1"/>
</dbReference>
<evidence type="ECO:0000256" key="3">
    <source>
        <dbReference type="ARBA" id="ARBA00016923"/>
    </source>
</evidence>
<keyword evidence="13" id="KW-0808">Transferase</keyword>
<evidence type="ECO:0000256" key="11">
    <source>
        <dbReference type="HAMAP-Rule" id="MF_00121"/>
    </source>
</evidence>
<dbReference type="EC" id="6.3.5.-" evidence="11"/>
<dbReference type="GO" id="GO:0005524">
    <property type="term" value="F:ATP binding"/>
    <property type="evidence" value="ECO:0007669"/>
    <property type="project" value="UniProtKB-KW"/>
</dbReference>
<dbReference type="Pfam" id="PF02637">
    <property type="entry name" value="GatB_Yqey"/>
    <property type="match status" value="1"/>
</dbReference>
<dbReference type="Pfam" id="PF02934">
    <property type="entry name" value="GatB_N"/>
    <property type="match status" value="1"/>
</dbReference>
<organism evidence="13 14">
    <name type="scientific">Poriferisphaera corsica</name>
    <dbReference type="NCBI Taxonomy" id="2528020"/>
    <lineage>
        <taxon>Bacteria</taxon>
        <taxon>Pseudomonadati</taxon>
        <taxon>Planctomycetota</taxon>
        <taxon>Phycisphaerae</taxon>
        <taxon>Phycisphaerales</taxon>
        <taxon>Phycisphaeraceae</taxon>
        <taxon>Poriferisphaera</taxon>
    </lineage>
</organism>
<comment type="function">
    <text evidence="8 11">Allows the formation of correctly charged Asn-tRNA(Asn) or Gln-tRNA(Gln) through the transamidation of misacylated Asp-tRNA(Asn) or Glu-tRNA(Gln) in organisms which lack either or both of asparaginyl-tRNA or glutaminyl-tRNA synthetases. The reaction takes place in the presence of glutamine and ATP through an activated phospho-Asp-tRNA(Asn) or phospho-Glu-tRNA(Gln).</text>
</comment>
<dbReference type="InterPro" id="IPR018027">
    <property type="entry name" value="Asn/Gln_amidotransferase"/>
</dbReference>
<dbReference type="GO" id="GO:0070681">
    <property type="term" value="P:glutaminyl-tRNAGln biosynthesis via transamidation"/>
    <property type="evidence" value="ECO:0007669"/>
    <property type="project" value="TreeGrafter"/>
</dbReference>
<keyword evidence="7 11" id="KW-0648">Protein biosynthesis</keyword>
<dbReference type="SMART" id="SM00845">
    <property type="entry name" value="GatB_Yqey"/>
    <property type="match status" value="1"/>
</dbReference>
<dbReference type="GO" id="GO:0050567">
    <property type="term" value="F:glutaminyl-tRNA synthase (glutamine-hydrolyzing) activity"/>
    <property type="evidence" value="ECO:0007669"/>
    <property type="project" value="UniProtKB-UniRule"/>
</dbReference>
<dbReference type="KEGG" id="pcor:KS4_27640"/>
<dbReference type="GO" id="GO:0050566">
    <property type="term" value="F:asparaginyl-tRNA synthase (glutamine-hydrolyzing) activity"/>
    <property type="evidence" value="ECO:0007669"/>
    <property type="project" value="RHEA"/>
</dbReference>
<dbReference type="RefSeq" id="WP_145078889.1">
    <property type="nucleotide sequence ID" value="NZ_CP036425.1"/>
</dbReference>
<dbReference type="GO" id="GO:0006412">
    <property type="term" value="P:translation"/>
    <property type="evidence" value="ECO:0007669"/>
    <property type="project" value="UniProtKB-UniRule"/>
</dbReference>
<accession>A0A517YWU8</accession>
<evidence type="ECO:0000256" key="6">
    <source>
        <dbReference type="ARBA" id="ARBA00022840"/>
    </source>
</evidence>
<dbReference type="GO" id="GO:0016740">
    <property type="term" value="F:transferase activity"/>
    <property type="evidence" value="ECO:0007669"/>
    <property type="project" value="UniProtKB-KW"/>
</dbReference>
<dbReference type="EMBL" id="CP036425">
    <property type="protein sequence ID" value="QDU34690.1"/>
    <property type="molecule type" value="Genomic_DNA"/>
</dbReference>
<evidence type="ECO:0000256" key="10">
    <source>
        <dbReference type="ARBA" id="ARBA00047913"/>
    </source>
</evidence>
<evidence type="ECO:0000256" key="7">
    <source>
        <dbReference type="ARBA" id="ARBA00022917"/>
    </source>
</evidence>